<dbReference type="AlphaFoldDB" id="A0A9Q8YCM4"/>
<keyword evidence="4" id="KW-0614">Plasmid</keyword>
<dbReference type="InterPro" id="IPR001509">
    <property type="entry name" value="Epimerase_deHydtase"/>
</dbReference>
<dbReference type="SUPFAM" id="SSF51735">
    <property type="entry name" value="NAD(P)-binding Rossmann-fold domains"/>
    <property type="match status" value="1"/>
</dbReference>
<evidence type="ECO:0000256" key="1">
    <source>
        <dbReference type="ARBA" id="ARBA00005125"/>
    </source>
</evidence>
<comment type="similarity">
    <text evidence="2">Belongs to the NAD(P)-dependent epimerase/dehydratase family.</text>
</comment>
<proteinExistence type="inferred from homology"/>
<reference evidence="4" key="1">
    <citation type="submission" date="2022-06" db="EMBL/GenBank/DDBJ databases">
        <title>Physiological and biochemical characterization and genomic elucidation of a strain of the genus Ensifer adhaerens M8 that combines arsenic oxidation and chromium reduction.</title>
        <authorList>
            <person name="Li X."/>
            <person name="Yu c."/>
        </authorList>
    </citation>
    <scope>NUCLEOTIDE SEQUENCE</scope>
    <source>
        <strain evidence="4">M8</strain>
        <plasmid evidence="4">pA</plasmid>
    </source>
</reference>
<dbReference type="EMBL" id="CP098808">
    <property type="protein sequence ID" value="USJ25685.1"/>
    <property type="molecule type" value="Genomic_DNA"/>
</dbReference>
<gene>
    <name evidence="4" type="ORF">NE863_24765</name>
</gene>
<evidence type="ECO:0000313" key="4">
    <source>
        <dbReference type="EMBL" id="USJ25685.1"/>
    </source>
</evidence>
<evidence type="ECO:0000256" key="2">
    <source>
        <dbReference type="ARBA" id="ARBA00007637"/>
    </source>
</evidence>
<sequence>MSRVLITGAAGFIGSHLTRTCLDVGHEVHVVVRPGSDDSRLDALDQSIERHNFDLQSEDAMKCCLSEISPEFVFHLAARPRRREEAELSDAKAGIKEHLAALLNLLGAASSVPHPPLKIIRTGSIAEYGTAPRPYEEESREMPATAYGAELAAATHLIGGLQRRLPFPVITTRLALVYGPTQSTEFMIPLFIERCLAGQPCVVHHSGDRRDLLHVSDVVDALLRIADAPVSTRLVNVASGIAPTMREVAELIVERTGADPDLIEYRLGGMSAGANELRASTARAKDLFGWSARIPLREGITRTVEWHRQAPALPGSNAGRWSRETA</sequence>
<comment type="pathway">
    <text evidence="1">Bacterial outer membrane biogenesis; LPS O-antigen biosynthesis.</text>
</comment>
<dbReference type="RefSeq" id="WP_252160690.1">
    <property type="nucleotide sequence ID" value="NZ_CP098808.1"/>
</dbReference>
<evidence type="ECO:0000313" key="5">
    <source>
        <dbReference type="Proteomes" id="UP001055460"/>
    </source>
</evidence>
<organism evidence="4 5">
    <name type="scientific">Ensifer adhaerens</name>
    <name type="common">Sinorhizobium morelense</name>
    <dbReference type="NCBI Taxonomy" id="106592"/>
    <lineage>
        <taxon>Bacteria</taxon>
        <taxon>Pseudomonadati</taxon>
        <taxon>Pseudomonadota</taxon>
        <taxon>Alphaproteobacteria</taxon>
        <taxon>Hyphomicrobiales</taxon>
        <taxon>Rhizobiaceae</taxon>
        <taxon>Sinorhizobium/Ensifer group</taxon>
        <taxon>Ensifer</taxon>
    </lineage>
</organism>
<accession>A0A9Q8YCM4</accession>
<dbReference type="Proteomes" id="UP001055460">
    <property type="component" value="Plasmid pA"/>
</dbReference>
<dbReference type="PANTHER" id="PTHR43000">
    <property type="entry name" value="DTDP-D-GLUCOSE 4,6-DEHYDRATASE-RELATED"/>
    <property type="match status" value="1"/>
</dbReference>
<geneLocation type="plasmid" evidence="4 5">
    <name>pA</name>
</geneLocation>
<evidence type="ECO:0000259" key="3">
    <source>
        <dbReference type="Pfam" id="PF01370"/>
    </source>
</evidence>
<feature type="domain" description="NAD-dependent epimerase/dehydratase" evidence="3">
    <location>
        <begin position="4"/>
        <end position="237"/>
    </location>
</feature>
<name>A0A9Q8YCM4_ENSAD</name>
<dbReference type="InterPro" id="IPR036291">
    <property type="entry name" value="NAD(P)-bd_dom_sf"/>
</dbReference>
<dbReference type="Pfam" id="PF01370">
    <property type="entry name" value="Epimerase"/>
    <property type="match status" value="1"/>
</dbReference>
<protein>
    <submittedName>
        <fullName evidence="4">NAD(P)-dependent oxidoreductase</fullName>
    </submittedName>
</protein>
<dbReference type="Gene3D" id="3.40.50.720">
    <property type="entry name" value="NAD(P)-binding Rossmann-like Domain"/>
    <property type="match status" value="1"/>
</dbReference>